<reference evidence="1" key="2">
    <citation type="submission" date="2021-08" db="EMBL/GenBank/DDBJ databases">
        <authorList>
            <person name="Tani A."/>
            <person name="Ola A."/>
            <person name="Ogura Y."/>
            <person name="Katsura K."/>
            <person name="Hayashi T."/>
        </authorList>
    </citation>
    <scope>NUCLEOTIDE SEQUENCE</scope>
    <source>
        <strain evidence="1">DSM 16372</strain>
    </source>
</reference>
<reference evidence="1" key="1">
    <citation type="journal article" date="2016" name="Front. Microbiol.">
        <title>Genome Sequence of the Piezophilic, Mesophilic Sulfate-Reducing Bacterium Desulfovibrio indicus J2T.</title>
        <authorList>
            <person name="Cao J."/>
            <person name="Maignien L."/>
            <person name="Shao Z."/>
            <person name="Alain K."/>
            <person name="Jebbar M."/>
        </authorList>
    </citation>
    <scope>NUCLEOTIDE SEQUENCE</scope>
    <source>
        <strain evidence="1">DSM 16372</strain>
    </source>
</reference>
<sequence length="100" mass="11429">MITWRRTFDDAPHDFVAERDGLTLGRVYRHRPGGLEREVWFWTASGLLTTAAEIGKVYGEAQTREEAIGALLDAVERARAWSERTGKPYMRPNPPGWLRS</sequence>
<comment type="caution">
    <text evidence="1">The sequence shown here is derived from an EMBL/GenBank/DDBJ whole genome shotgun (WGS) entry which is preliminary data.</text>
</comment>
<dbReference type="AlphaFoldDB" id="A0AAV4ZJ69"/>
<dbReference type="RefSeq" id="WP_238229929.1">
    <property type="nucleotide sequence ID" value="NZ_BPQO01000006.1"/>
</dbReference>
<name>A0AAV4ZJ69_9HYPH</name>
<protein>
    <submittedName>
        <fullName evidence="1">Uncharacterized protein</fullName>
    </submittedName>
</protein>
<evidence type="ECO:0000313" key="1">
    <source>
        <dbReference type="EMBL" id="GJD88149.1"/>
    </source>
</evidence>
<keyword evidence="2" id="KW-1185">Reference proteome</keyword>
<organism evidence="1 2">
    <name type="scientific">Methylobacterium hispanicum</name>
    <dbReference type="NCBI Taxonomy" id="270350"/>
    <lineage>
        <taxon>Bacteria</taxon>
        <taxon>Pseudomonadati</taxon>
        <taxon>Pseudomonadota</taxon>
        <taxon>Alphaproteobacteria</taxon>
        <taxon>Hyphomicrobiales</taxon>
        <taxon>Methylobacteriaceae</taxon>
        <taxon>Methylobacterium</taxon>
    </lineage>
</organism>
<dbReference type="EMBL" id="BPQO01000006">
    <property type="protein sequence ID" value="GJD88149.1"/>
    <property type="molecule type" value="Genomic_DNA"/>
</dbReference>
<proteinExistence type="predicted"/>
<gene>
    <name evidence="1" type="ORF">BHAOGJBA_1662</name>
</gene>
<dbReference type="Proteomes" id="UP001055247">
    <property type="component" value="Unassembled WGS sequence"/>
</dbReference>
<evidence type="ECO:0000313" key="2">
    <source>
        <dbReference type="Proteomes" id="UP001055247"/>
    </source>
</evidence>
<accession>A0AAV4ZJ69</accession>